<dbReference type="EMBL" id="CP025198">
    <property type="protein sequence ID" value="AXE38448.1"/>
    <property type="molecule type" value="Genomic_DNA"/>
</dbReference>
<sequence>MSGEVSVQAVVDSLHRFIAEVNGGNGISHDVAACLSPIARAIEELGGFSDEHADRATSLAASAAERARTVAEGDLPRYVASGRELIRRLQS</sequence>
<dbReference type="RefSeq" id="WP_114044448.1">
    <property type="nucleotide sequence ID" value="NZ_CP025198.1"/>
</dbReference>
<reference evidence="1 2" key="1">
    <citation type="submission" date="2017-12" db="EMBL/GenBank/DDBJ databases">
        <title>The whole genome sequence of the Acidipropionibacterium virtanenii sp. nov. type strain JS278.</title>
        <authorList>
            <person name="Laine P."/>
            <person name="Deptula P."/>
            <person name="Varmanen P."/>
            <person name="Auvinen P."/>
        </authorList>
    </citation>
    <scope>NUCLEOTIDE SEQUENCE [LARGE SCALE GENOMIC DNA]</scope>
    <source>
        <strain evidence="1 2">JS278</strain>
    </source>
</reference>
<keyword evidence="2" id="KW-1185">Reference proteome</keyword>
<evidence type="ECO:0000313" key="2">
    <source>
        <dbReference type="Proteomes" id="UP000251995"/>
    </source>
</evidence>
<gene>
    <name evidence="1" type="ORF">JS278_01272</name>
</gene>
<accession>A0A344UT50</accession>
<organism evidence="1 2">
    <name type="scientific">Acidipropionibacterium virtanenii</name>
    <dbReference type="NCBI Taxonomy" id="2057246"/>
    <lineage>
        <taxon>Bacteria</taxon>
        <taxon>Bacillati</taxon>
        <taxon>Actinomycetota</taxon>
        <taxon>Actinomycetes</taxon>
        <taxon>Propionibacteriales</taxon>
        <taxon>Propionibacteriaceae</taxon>
        <taxon>Acidipropionibacterium</taxon>
    </lineage>
</organism>
<proteinExistence type="predicted"/>
<protein>
    <submittedName>
        <fullName evidence="1">Uncharacterized protein</fullName>
    </submittedName>
</protein>
<dbReference type="KEGG" id="acij:JS278_01272"/>
<evidence type="ECO:0000313" key="1">
    <source>
        <dbReference type="EMBL" id="AXE38448.1"/>
    </source>
</evidence>
<name>A0A344UT50_9ACTN</name>
<dbReference type="Proteomes" id="UP000251995">
    <property type="component" value="Chromosome"/>
</dbReference>
<dbReference type="AlphaFoldDB" id="A0A344UT50"/>